<dbReference type="PIRSF" id="PIRSF006648">
    <property type="entry name" value="DrrB"/>
    <property type="match status" value="1"/>
</dbReference>
<keyword evidence="3 6" id="KW-1133">Transmembrane helix</keyword>
<dbReference type="PANTHER" id="PTHR43229">
    <property type="entry name" value="NODULATION PROTEIN J"/>
    <property type="match status" value="1"/>
</dbReference>
<dbReference type="PANTHER" id="PTHR43229:SF2">
    <property type="entry name" value="NODULATION PROTEIN J"/>
    <property type="match status" value="1"/>
</dbReference>
<organism evidence="8">
    <name type="scientific">Streptomyces sp. NBC_01401</name>
    <dbReference type="NCBI Taxonomy" id="2903854"/>
    <lineage>
        <taxon>Bacteria</taxon>
        <taxon>Bacillati</taxon>
        <taxon>Actinomycetota</taxon>
        <taxon>Actinomycetes</taxon>
        <taxon>Kitasatosporales</taxon>
        <taxon>Streptomycetaceae</taxon>
        <taxon>Streptomyces</taxon>
    </lineage>
</organism>
<dbReference type="GO" id="GO:0140359">
    <property type="term" value="F:ABC-type transporter activity"/>
    <property type="evidence" value="ECO:0007669"/>
    <property type="project" value="InterPro"/>
</dbReference>
<feature type="transmembrane region" description="Helical" evidence="6">
    <location>
        <begin position="101"/>
        <end position="125"/>
    </location>
</feature>
<dbReference type="PROSITE" id="PS51012">
    <property type="entry name" value="ABC_TM2"/>
    <property type="match status" value="1"/>
</dbReference>
<comment type="subcellular location">
    <subcellularLocation>
        <location evidence="1">Membrane</location>
        <topology evidence="1">Multi-pass membrane protein</topology>
    </subcellularLocation>
</comment>
<dbReference type="InterPro" id="IPR013525">
    <property type="entry name" value="ABC2_TM"/>
</dbReference>
<protein>
    <submittedName>
        <fullName evidence="8">ABC transporter permease</fullName>
    </submittedName>
</protein>
<dbReference type="EMBL" id="CP109535">
    <property type="protein sequence ID" value="WTY96477.1"/>
    <property type="molecule type" value="Genomic_DNA"/>
</dbReference>
<evidence type="ECO:0000256" key="1">
    <source>
        <dbReference type="ARBA" id="ARBA00004141"/>
    </source>
</evidence>
<evidence type="ECO:0000256" key="2">
    <source>
        <dbReference type="ARBA" id="ARBA00022692"/>
    </source>
</evidence>
<dbReference type="GO" id="GO:0043190">
    <property type="term" value="C:ATP-binding cassette (ABC) transporter complex"/>
    <property type="evidence" value="ECO:0007669"/>
    <property type="project" value="InterPro"/>
</dbReference>
<feature type="transmembrane region" description="Helical" evidence="6">
    <location>
        <begin position="137"/>
        <end position="157"/>
    </location>
</feature>
<dbReference type="AlphaFoldDB" id="A0AAU3GVG6"/>
<feature type="transmembrane region" description="Helical" evidence="6">
    <location>
        <begin position="169"/>
        <end position="187"/>
    </location>
</feature>
<feature type="transmembrane region" description="Helical" evidence="6">
    <location>
        <begin position="57"/>
        <end position="80"/>
    </location>
</feature>
<feature type="domain" description="ABC transmembrane type-2" evidence="7">
    <location>
        <begin position="22"/>
        <end position="248"/>
    </location>
</feature>
<feature type="transmembrane region" description="Helical" evidence="6">
    <location>
        <begin position="23"/>
        <end position="45"/>
    </location>
</feature>
<keyword evidence="4 6" id="KW-0472">Membrane</keyword>
<evidence type="ECO:0000256" key="5">
    <source>
        <dbReference type="ARBA" id="ARBA00023251"/>
    </source>
</evidence>
<keyword evidence="2 6" id="KW-0812">Transmembrane</keyword>
<keyword evidence="5" id="KW-0046">Antibiotic resistance</keyword>
<evidence type="ECO:0000256" key="4">
    <source>
        <dbReference type="ARBA" id="ARBA00023136"/>
    </source>
</evidence>
<evidence type="ECO:0000259" key="7">
    <source>
        <dbReference type="PROSITE" id="PS51012"/>
    </source>
</evidence>
<proteinExistence type="predicted"/>
<name>A0AAU3GVG6_9ACTN</name>
<evidence type="ECO:0000256" key="6">
    <source>
        <dbReference type="SAM" id="Phobius"/>
    </source>
</evidence>
<dbReference type="Pfam" id="PF12698">
    <property type="entry name" value="ABC2_membrane_3"/>
    <property type="match status" value="1"/>
</dbReference>
<dbReference type="GO" id="GO:0046677">
    <property type="term" value="P:response to antibiotic"/>
    <property type="evidence" value="ECO:0007669"/>
    <property type="project" value="UniProtKB-KW"/>
</dbReference>
<evidence type="ECO:0000256" key="3">
    <source>
        <dbReference type="ARBA" id="ARBA00022989"/>
    </source>
</evidence>
<reference evidence="8" key="1">
    <citation type="submission" date="2022-10" db="EMBL/GenBank/DDBJ databases">
        <title>The complete genomes of actinobacterial strains from the NBC collection.</title>
        <authorList>
            <person name="Joergensen T.S."/>
            <person name="Alvarez Arevalo M."/>
            <person name="Sterndorff E.B."/>
            <person name="Faurdal D."/>
            <person name="Vuksanovic O."/>
            <person name="Mourched A.-S."/>
            <person name="Charusanti P."/>
            <person name="Shaw S."/>
            <person name="Blin K."/>
            <person name="Weber T."/>
        </authorList>
    </citation>
    <scope>NUCLEOTIDE SEQUENCE</scope>
    <source>
        <strain evidence="8">NBC_01401</strain>
    </source>
</reference>
<dbReference type="InterPro" id="IPR000412">
    <property type="entry name" value="ABC_2_transport"/>
</dbReference>
<gene>
    <name evidence="8" type="ORF">OG626_16955</name>
</gene>
<sequence>MISPTSRELTRMHARELVRDPKYFYFALFFPFGMLAIFLGIGSVMPKEEGAPDFLQLVIPMAIFLAVTSVALTVTAGPLAGMRSKGTLRLLGTTPVGRARLVFTHMVPRGVMVTAQAAVLMALAAVLGKVEPGRLPALFGIALLGLAMFGGIGYLIGGRLSSPDAATNVGTLVQLAALFLSGLAFPLELMPEAVRDTLGVLPTSFFADLMLTQMSQGEPAHPAWLSILVVGATAAVAVVLAVRTFKWDQEEAGR</sequence>
<accession>A0AAU3GVG6</accession>
<feature type="transmembrane region" description="Helical" evidence="6">
    <location>
        <begin position="223"/>
        <end position="245"/>
    </location>
</feature>
<dbReference type="InterPro" id="IPR051784">
    <property type="entry name" value="Nod_factor_ABC_transporter"/>
</dbReference>
<dbReference type="InterPro" id="IPR047817">
    <property type="entry name" value="ABC2_TM_bact-type"/>
</dbReference>
<evidence type="ECO:0000313" key="8">
    <source>
        <dbReference type="EMBL" id="WTY96477.1"/>
    </source>
</evidence>